<dbReference type="EMBL" id="HF935448">
    <property type="protein sequence ID" value="CCX09267.1"/>
    <property type="molecule type" value="Genomic_DNA"/>
</dbReference>
<dbReference type="Proteomes" id="UP000018144">
    <property type="component" value="Unassembled WGS sequence"/>
</dbReference>
<accession>U4L0W1</accession>
<name>U4L0W1_PYROM</name>
<dbReference type="AlphaFoldDB" id="U4L0W1"/>
<keyword evidence="2" id="KW-1185">Reference proteome</keyword>
<protein>
    <submittedName>
        <fullName evidence="1">Uncharacterized protein</fullName>
    </submittedName>
</protein>
<reference evidence="1 2" key="1">
    <citation type="journal article" date="2013" name="PLoS Genet.">
        <title>The genome and development-dependent transcriptomes of Pyronema confluens: a window into fungal evolution.</title>
        <authorList>
            <person name="Traeger S."/>
            <person name="Altegoer F."/>
            <person name="Freitag M."/>
            <person name="Gabaldon T."/>
            <person name="Kempken F."/>
            <person name="Kumar A."/>
            <person name="Marcet-Houben M."/>
            <person name="Poggeler S."/>
            <person name="Stajich J.E."/>
            <person name="Nowrousian M."/>
        </authorList>
    </citation>
    <scope>NUCLEOTIDE SEQUENCE [LARGE SCALE GENOMIC DNA]</scope>
    <source>
        <strain evidence="2">CBS 100304</strain>
        <tissue evidence="1">Vegetative mycelium</tissue>
    </source>
</reference>
<evidence type="ECO:0000313" key="1">
    <source>
        <dbReference type="EMBL" id="CCX09267.1"/>
    </source>
</evidence>
<proteinExistence type="predicted"/>
<organism evidence="1 2">
    <name type="scientific">Pyronema omphalodes (strain CBS 100304)</name>
    <name type="common">Pyronema confluens</name>
    <dbReference type="NCBI Taxonomy" id="1076935"/>
    <lineage>
        <taxon>Eukaryota</taxon>
        <taxon>Fungi</taxon>
        <taxon>Dikarya</taxon>
        <taxon>Ascomycota</taxon>
        <taxon>Pezizomycotina</taxon>
        <taxon>Pezizomycetes</taxon>
        <taxon>Pezizales</taxon>
        <taxon>Pyronemataceae</taxon>
        <taxon>Pyronema</taxon>
    </lineage>
</organism>
<gene>
    <name evidence="1" type="ORF">PCON_08860</name>
</gene>
<sequence length="91" mass="10356">MIICRTGSTHIHAHKYAHIFSYIDSLFSFYAHKSLLRTQCTDRSKNPSTRSAFADAVVPRSAPVPRAADVEVVLPATTIWTRNKRMTRKPR</sequence>
<evidence type="ECO:0000313" key="2">
    <source>
        <dbReference type="Proteomes" id="UP000018144"/>
    </source>
</evidence>